<organism evidence="2 3">
    <name type="scientific">Sphingomonas alpina</name>
    <dbReference type="NCBI Taxonomy" id="653931"/>
    <lineage>
        <taxon>Bacteria</taxon>
        <taxon>Pseudomonadati</taxon>
        <taxon>Pseudomonadota</taxon>
        <taxon>Alphaproteobacteria</taxon>
        <taxon>Sphingomonadales</taxon>
        <taxon>Sphingomonadaceae</taxon>
        <taxon>Sphingomonas</taxon>
    </lineage>
</organism>
<dbReference type="AlphaFoldDB" id="A0A7H0LH77"/>
<dbReference type="RefSeq" id="WP_187761355.1">
    <property type="nucleotide sequence ID" value="NZ_CP061038.1"/>
</dbReference>
<evidence type="ECO:0000256" key="1">
    <source>
        <dbReference type="SAM" id="SignalP"/>
    </source>
</evidence>
<keyword evidence="3" id="KW-1185">Reference proteome</keyword>
<name>A0A7H0LH77_9SPHN</name>
<accession>A0A7H0LH77</accession>
<reference evidence="2 3" key="1">
    <citation type="submission" date="2020-09" db="EMBL/GenBank/DDBJ databases">
        <title>Sphingomonas sp., a new species isolated from pork steak.</title>
        <authorList>
            <person name="Heidler von Heilborn D."/>
        </authorList>
    </citation>
    <scope>NUCLEOTIDE SEQUENCE [LARGE SCALE GENOMIC DNA]</scope>
    <source>
        <strain evidence="3">S8-3T</strain>
    </source>
</reference>
<evidence type="ECO:0000313" key="3">
    <source>
        <dbReference type="Proteomes" id="UP000516148"/>
    </source>
</evidence>
<dbReference type="EMBL" id="CP061038">
    <property type="protein sequence ID" value="QNQ09030.1"/>
    <property type="molecule type" value="Genomic_DNA"/>
</dbReference>
<sequence>MNRYLAAGLSLVLLLPAMPVAASTLDYDCDSTGGRFSALKTTQSGNVNKISGVLTARNMIEIPRWGAVGNVALSSADGKNSIQLQLAGFPSVDAQAMTASIILTIGGEKTEVEIGKSALLQPMPFTISVDASGSATIAFAGVQKNAIVVLGPAPVARVSCSTGEFIFEKLDLGN</sequence>
<evidence type="ECO:0000313" key="2">
    <source>
        <dbReference type="EMBL" id="QNQ09030.1"/>
    </source>
</evidence>
<dbReference type="Proteomes" id="UP000516148">
    <property type="component" value="Chromosome"/>
</dbReference>
<proteinExistence type="predicted"/>
<feature type="signal peptide" evidence="1">
    <location>
        <begin position="1"/>
        <end position="22"/>
    </location>
</feature>
<keyword evidence="1" id="KW-0732">Signal</keyword>
<gene>
    <name evidence="2" type="ORF">H3Z74_20420</name>
</gene>
<feature type="chain" id="PRO_5028854077" evidence="1">
    <location>
        <begin position="23"/>
        <end position="174"/>
    </location>
</feature>
<dbReference type="KEGG" id="spap:H3Z74_20420"/>
<protein>
    <submittedName>
        <fullName evidence="2">Uncharacterized protein</fullName>
    </submittedName>
</protein>